<dbReference type="InterPro" id="IPR005901">
    <property type="entry name" value="GLPGLI"/>
</dbReference>
<evidence type="ECO:0000313" key="3">
    <source>
        <dbReference type="Proteomes" id="UP000817854"/>
    </source>
</evidence>
<sequence length="248" mass="29196">MKFLQTLFLFAPLLCLAQSVTIIEYDVQVGLLQRQGKLVVSSSYEYNYYFEVAKNENTNVEINETNNEKNINKVLGSKDEKRIQLYSKNRDTLYNVDYIDKENIVCYEIAKNISWEFSDETKVISNYTCNKATAFFRGRKYTAWFTTELPINQAPWKFNNLPGLVLQIHDDSTQFIWSVSKINFNLIIDSYSINRKLNKISLKEFITRSELENNKLSDQAMLKFTQRGAKIIKSEHIRGRELKFEWEE</sequence>
<keyword evidence="1" id="KW-0732">Signal</keyword>
<protein>
    <submittedName>
        <fullName evidence="2">GLPGLI family protein</fullName>
    </submittedName>
</protein>
<evidence type="ECO:0000256" key="1">
    <source>
        <dbReference type="SAM" id="SignalP"/>
    </source>
</evidence>
<keyword evidence="3" id="KW-1185">Reference proteome</keyword>
<proteinExistence type="predicted"/>
<evidence type="ECO:0000313" key="2">
    <source>
        <dbReference type="EMBL" id="NHN26336.1"/>
    </source>
</evidence>
<name>A0ABX0IW87_9FLAO</name>
<comment type="caution">
    <text evidence="2">The sequence shown here is derived from an EMBL/GenBank/DDBJ whole genome shotgun (WGS) entry which is preliminary data.</text>
</comment>
<gene>
    <name evidence="2" type="ORF">FIA58_011660</name>
</gene>
<organism evidence="2 3">
    <name type="scientific">Flavobacterium jejuense</name>
    <dbReference type="NCBI Taxonomy" id="1544455"/>
    <lineage>
        <taxon>Bacteria</taxon>
        <taxon>Pseudomonadati</taxon>
        <taxon>Bacteroidota</taxon>
        <taxon>Flavobacteriia</taxon>
        <taxon>Flavobacteriales</taxon>
        <taxon>Flavobacteriaceae</taxon>
        <taxon>Flavobacterium</taxon>
    </lineage>
</organism>
<dbReference type="RefSeq" id="WP_140962668.1">
    <property type="nucleotide sequence ID" value="NZ_VEVQ02000007.1"/>
</dbReference>
<reference evidence="2" key="2">
    <citation type="submission" date="2020-02" db="EMBL/GenBank/DDBJ databases">
        <title>Flavobacterium profundi sp. nov., isolated from a deep-sea seamount.</title>
        <authorList>
            <person name="Zhang D.-C."/>
        </authorList>
    </citation>
    <scope>NUCLEOTIDE SEQUENCE</scope>
    <source>
        <strain evidence="2">EC11</strain>
    </source>
</reference>
<dbReference type="Proteomes" id="UP000817854">
    <property type="component" value="Unassembled WGS sequence"/>
</dbReference>
<feature type="signal peptide" evidence="1">
    <location>
        <begin position="1"/>
        <end position="17"/>
    </location>
</feature>
<dbReference type="NCBIfam" id="TIGR01200">
    <property type="entry name" value="GLPGLI"/>
    <property type="match status" value="1"/>
</dbReference>
<dbReference type="Pfam" id="PF22252">
    <property type="entry name" value="PNGase_F-II_N"/>
    <property type="match status" value="1"/>
</dbReference>
<reference evidence="2" key="1">
    <citation type="submission" date="2019-05" db="EMBL/GenBank/DDBJ databases">
        <authorList>
            <person name="Lianzixin W."/>
        </authorList>
    </citation>
    <scope>NUCLEOTIDE SEQUENCE</scope>
    <source>
        <strain evidence="2">EC11</strain>
    </source>
</reference>
<dbReference type="EMBL" id="VEVQ02000007">
    <property type="protein sequence ID" value="NHN26336.1"/>
    <property type="molecule type" value="Genomic_DNA"/>
</dbReference>
<accession>A0ABX0IW87</accession>
<feature type="chain" id="PRO_5045617690" evidence="1">
    <location>
        <begin position="18"/>
        <end position="248"/>
    </location>
</feature>